<accession>A0A839HHT7</accession>
<evidence type="ECO:0000259" key="5">
    <source>
        <dbReference type="Pfam" id="PF03668"/>
    </source>
</evidence>
<dbReference type="RefSeq" id="WP_182663627.1">
    <property type="nucleotide sequence ID" value="NZ_JACIVI010000002.1"/>
</dbReference>
<dbReference type="Pfam" id="PF03668">
    <property type="entry name" value="RapZ-like_N"/>
    <property type="match status" value="1"/>
</dbReference>
<evidence type="ECO:0000313" key="7">
    <source>
        <dbReference type="EMBL" id="MBB1162077.1"/>
    </source>
</evidence>
<feature type="domain" description="RapZ-like N-terminal" evidence="5">
    <location>
        <begin position="15"/>
        <end position="177"/>
    </location>
</feature>
<dbReference type="HAMAP" id="MF_00636">
    <property type="entry name" value="RapZ_like"/>
    <property type="match status" value="1"/>
</dbReference>
<feature type="binding site" evidence="4">
    <location>
        <begin position="21"/>
        <end position="28"/>
    </location>
    <ligand>
        <name>ATP</name>
        <dbReference type="ChEBI" id="CHEBI:30616"/>
    </ligand>
</feature>
<feature type="binding site" evidence="4">
    <location>
        <begin position="72"/>
        <end position="75"/>
    </location>
    <ligand>
        <name>GTP</name>
        <dbReference type="ChEBI" id="CHEBI:37565"/>
    </ligand>
</feature>
<keyword evidence="8" id="KW-1185">Reference proteome</keyword>
<protein>
    <submittedName>
        <fullName evidence="7">RNase adapter RapZ</fullName>
    </submittedName>
</protein>
<feature type="domain" description="RapZ C-terminal" evidence="6">
    <location>
        <begin position="186"/>
        <end position="294"/>
    </location>
</feature>
<evidence type="ECO:0000313" key="8">
    <source>
        <dbReference type="Proteomes" id="UP000586093"/>
    </source>
</evidence>
<keyword evidence="2 4" id="KW-0067">ATP-binding</keyword>
<keyword evidence="1 4" id="KW-0547">Nucleotide-binding</keyword>
<dbReference type="Pfam" id="PF22740">
    <property type="entry name" value="PapZ_C"/>
    <property type="match status" value="1"/>
</dbReference>
<dbReference type="AlphaFoldDB" id="A0A839HHT7"/>
<dbReference type="SUPFAM" id="SSF52540">
    <property type="entry name" value="P-loop containing nucleoside triphosphate hydrolases"/>
    <property type="match status" value="1"/>
</dbReference>
<organism evidence="7 8">
    <name type="scientific">Aquariibacter albus</name>
    <dbReference type="NCBI Taxonomy" id="2759899"/>
    <lineage>
        <taxon>Bacteria</taxon>
        <taxon>Pseudomonadati</taxon>
        <taxon>Pseudomonadota</taxon>
        <taxon>Betaproteobacteria</taxon>
        <taxon>Burkholderiales</taxon>
        <taxon>Sphaerotilaceae</taxon>
        <taxon>Aquariibacter</taxon>
    </lineage>
</organism>
<keyword evidence="3 4" id="KW-0342">GTP-binding</keyword>
<dbReference type="PIRSF" id="PIRSF005052">
    <property type="entry name" value="P-loopkin"/>
    <property type="match status" value="1"/>
</dbReference>
<dbReference type="InterPro" id="IPR053930">
    <property type="entry name" value="RapZ-like_N"/>
</dbReference>
<sequence>MPDALTFPPPPSHPELVLITGISGSGKSVALRALEDAGFYCVDNLPPELLGAFVALETEPGSPPRRVAIAMDVRAAHSLCHLGPGLAALRSRGTPVQVIFLDARTEALVRRYAETRRRHPLSRPADPAAEDADTAHRALVDAIELERELLAELRESATVIDTSLLAASQLRARLRQLVDAPPGALSLAFESFAFKAGVPLDADLVFDLRVLPNPHYEAGLRALTGRDAPVADWLQAQPEVLEMHERIADFLRRWLPDYARDQRASLTVAIGCTGGQHRSVHAAEQLAARFRAARAAGDPACAHLGAVLLRHRELDRR</sequence>
<evidence type="ECO:0000256" key="2">
    <source>
        <dbReference type="ARBA" id="ARBA00022840"/>
    </source>
</evidence>
<proteinExistence type="inferred from homology"/>
<evidence type="ECO:0000256" key="4">
    <source>
        <dbReference type="HAMAP-Rule" id="MF_00636"/>
    </source>
</evidence>
<dbReference type="NCBIfam" id="NF003828">
    <property type="entry name" value="PRK05416.1"/>
    <property type="match status" value="1"/>
</dbReference>
<dbReference type="PANTHER" id="PTHR30448">
    <property type="entry name" value="RNASE ADAPTER PROTEIN RAPZ"/>
    <property type="match status" value="1"/>
</dbReference>
<gene>
    <name evidence="7" type="primary">rapZ</name>
    <name evidence="7" type="ORF">H4F90_08795</name>
</gene>
<dbReference type="GO" id="GO:0005525">
    <property type="term" value="F:GTP binding"/>
    <property type="evidence" value="ECO:0007669"/>
    <property type="project" value="UniProtKB-UniRule"/>
</dbReference>
<dbReference type="PANTHER" id="PTHR30448:SF0">
    <property type="entry name" value="RNASE ADAPTER PROTEIN RAPZ"/>
    <property type="match status" value="1"/>
</dbReference>
<name>A0A839HHT7_9BURK</name>
<evidence type="ECO:0000256" key="3">
    <source>
        <dbReference type="ARBA" id="ARBA00023134"/>
    </source>
</evidence>
<dbReference type="InterPro" id="IPR053931">
    <property type="entry name" value="RapZ_C"/>
</dbReference>
<dbReference type="InterPro" id="IPR027417">
    <property type="entry name" value="P-loop_NTPase"/>
</dbReference>
<dbReference type="EMBL" id="JACIVI010000002">
    <property type="protein sequence ID" value="MBB1162077.1"/>
    <property type="molecule type" value="Genomic_DNA"/>
</dbReference>
<comment type="caution">
    <text evidence="7">The sequence shown here is derived from an EMBL/GenBank/DDBJ whole genome shotgun (WGS) entry which is preliminary data.</text>
</comment>
<reference evidence="7 8" key="1">
    <citation type="submission" date="2020-08" db="EMBL/GenBank/DDBJ databases">
        <title>Aquariorum lacteus gen. nov., sp. nov., a new member of the family Comamonadaceae, isolated from freshwater aquarium.</title>
        <authorList>
            <person name="Chun S.-J."/>
        </authorList>
    </citation>
    <scope>NUCLEOTIDE SEQUENCE [LARGE SCALE GENOMIC DNA]</scope>
    <source>
        <strain evidence="7 8">SJAQ100</strain>
    </source>
</reference>
<dbReference type="Proteomes" id="UP000586093">
    <property type="component" value="Unassembled WGS sequence"/>
</dbReference>
<evidence type="ECO:0000256" key="1">
    <source>
        <dbReference type="ARBA" id="ARBA00022741"/>
    </source>
</evidence>
<dbReference type="GO" id="GO:0005524">
    <property type="term" value="F:ATP binding"/>
    <property type="evidence" value="ECO:0007669"/>
    <property type="project" value="UniProtKB-UniRule"/>
</dbReference>
<evidence type="ECO:0000259" key="6">
    <source>
        <dbReference type="Pfam" id="PF22740"/>
    </source>
</evidence>
<dbReference type="InterPro" id="IPR005337">
    <property type="entry name" value="RapZ-like"/>
</dbReference>